<dbReference type="InterPro" id="IPR003838">
    <property type="entry name" value="ABC3_permease_C"/>
</dbReference>
<keyword evidence="10" id="KW-0547">Nucleotide-binding</keyword>
<evidence type="ECO:0000256" key="4">
    <source>
        <dbReference type="ARBA" id="ARBA00022989"/>
    </source>
</evidence>
<feature type="domain" description="MacB-like periplasmic core" evidence="9">
    <location>
        <begin position="48"/>
        <end position="248"/>
    </location>
</feature>
<dbReference type="GO" id="GO:0022857">
    <property type="term" value="F:transmembrane transporter activity"/>
    <property type="evidence" value="ECO:0007669"/>
    <property type="project" value="TreeGrafter"/>
</dbReference>
<keyword evidence="5 7" id="KW-0472">Membrane</keyword>
<comment type="caution">
    <text evidence="10">The sequence shown here is derived from an EMBL/GenBank/DDBJ whole genome shotgun (WGS) entry which is preliminary data.</text>
</comment>
<keyword evidence="3 7" id="KW-0812">Transmembrane</keyword>
<dbReference type="Pfam" id="PF12704">
    <property type="entry name" value="MacB_PCD"/>
    <property type="match status" value="1"/>
</dbReference>
<evidence type="ECO:0000256" key="2">
    <source>
        <dbReference type="ARBA" id="ARBA00022475"/>
    </source>
</evidence>
<dbReference type="GO" id="GO:0005524">
    <property type="term" value="F:ATP binding"/>
    <property type="evidence" value="ECO:0007669"/>
    <property type="project" value="UniProtKB-KW"/>
</dbReference>
<keyword evidence="2" id="KW-1003">Cell membrane</keyword>
<protein>
    <submittedName>
        <fullName evidence="10">Macrolide export ATP-binding/permease protein MacB</fullName>
        <ecNumber evidence="10">3.6.3.-</ecNumber>
    </submittedName>
</protein>
<feature type="transmembrane region" description="Helical" evidence="7">
    <location>
        <begin position="47"/>
        <end position="69"/>
    </location>
</feature>
<dbReference type="GO" id="GO:0005886">
    <property type="term" value="C:plasma membrane"/>
    <property type="evidence" value="ECO:0007669"/>
    <property type="project" value="UniProtKB-SubCell"/>
</dbReference>
<evidence type="ECO:0000259" key="8">
    <source>
        <dbReference type="Pfam" id="PF02687"/>
    </source>
</evidence>
<evidence type="ECO:0000256" key="3">
    <source>
        <dbReference type="ARBA" id="ARBA00022692"/>
    </source>
</evidence>
<feature type="transmembrane region" description="Helical" evidence="7">
    <location>
        <begin position="354"/>
        <end position="385"/>
    </location>
</feature>
<dbReference type="Pfam" id="PF02687">
    <property type="entry name" value="FtsX"/>
    <property type="match status" value="1"/>
</dbReference>
<gene>
    <name evidence="10" type="primary">macB_4</name>
    <name evidence="10" type="ORF">ACRB68_25850</name>
</gene>
<evidence type="ECO:0000313" key="11">
    <source>
        <dbReference type="Proteomes" id="UP000487268"/>
    </source>
</evidence>
<evidence type="ECO:0000256" key="5">
    <source>
        <dbReference type="ARBA" id="ARBA00023136"/>
    </source>
</evidence>
<dbReference type="InterPro" id="IPR025857">
    <property type="entry name" value="MacB_PCD"/>
</dbReference>
<organism evidence="10 11">
    <name type="scientific">Actinomadura macrotermitis</name>
    <dbReference type="NCBI Taxonomy" id="2585200"/>
    <lineage>
        <taxon>Bacteria</taxon>
        <taxon>Bacillati</taxon>
        <taxon>Actinomycetota</taxon>
        <taxon>Actinomycetes</taxon>
        <taxon>Streptosporangiales</taxon>
        <taxon>Thermomonosporaceae</taxon>
        <taxon>Actinomadura</taxon>
    </lineage>
</organism>
<feature type="transmembrane region" description="Helical" evidence="7">
    <location>
        <begin position="308"/>
        <end position="333"/>
    </location>
</feature>
<evidence type="ECO:0000256" key="6">
    <source>
        <dbReference type="ARBA" id="ARBA00038076"/>
    </source>
</evidence>
<dbReference type="PANTHER" id="PTHR30572:SF4">
    <property type="entry name" value="ABC TRANSPORTER PERMEASE YTRF"/>
    <property type="match status" value="1"/>
</dbReference>
<evidence type="ECO:0000259" key="9">
    <source>
        <dbReference type="Pfam" id="PF12704"/>
    </source>
</evidence>
<evidence type="ECO:0000256" key="1">
    <source>
        <dbReference type="ARBA" id="ARBA00004651"/>
    </source>
</evidence>
<keyword evidence="4 7" id="KW-1133">Transmembrane helix</keyword>
<comment type="subcellular location">
    <subcellularLocation>
        <location evidence="1">Cell membrane</location>
        <topology evidence="1">Multi-pass membrane protein</topology>
    </subcellularLocation>
</comment>
<dbReference type="PANTHER" id="PTHR30572">
    <property type="entry name" value="MEMBRANE COMPONENT OF TRANSPORTER-RELATED"/>
    <property type="match status" value="1"/>
</dbReference>
<dbReference type="InterPro" id="IPR050250">
    <property type="entry name" value="Macrolide_Exporter_MacB"/>
</dbReference>
<feature type="transmembrane region" description="Helical" evidence="7">
    <location>
        <begin position="397"/>
        <end position="417"/>
    </location>
</feature>
<evidence type="ECO:0000256" key="7">
    <source>
        <dbReference type="SAM" id="Phobius"/>
    </source>
</evidence>
<dbReference type="Proteomes" id="UP000487268">
    <property type="component" value="Unassembled WGS sequence"/>
</dbReference>
<feature type="domain" description="ABC3 transporter permease C-terminal" evidence="8">
    <location>
        <begin position="311"/>
        <end position="424"/>
    </location>
</feature>
<proteinExistence type="inferred from homology"/>
<keyword evidence="10" id="KW-0378">Hydrolase</keyword>
<comment type="similarity">
    <text evidence="6">Belongs to the ABC-4 integral membrane protein family.</text>
</comment>
<accession>A0A7K0BTL7</accession>
<dbReference type="AlphaFoldDB" id="A0A7K0BTL7"/>
<name>A0A7K0BTL7_9ACTN</name>
<keyword evidence="11" id="KW-1185">Reference proteome</keyword>
<dbReference type="EC" id="3.6.3.-" evidence="10"/>
<sequence length="430" mass="45559">MPRAAHPVRRGRLRAQRATRPVEPTRLRFYDAVQEASAAMFARPGRVVLTTLGTLLGVAAFVTVLGLTATASGQISSRFTALAATEVTVEDSPDKHDANDVGFPADAERRLTALNGVQAAGIFWQPSITGNEDAALVSARPPSLGSEEGEPLTIMAASPGFLKAARAQVKSGRLYDNFHEESKQQVALLGKAAATRLGIDRVDVQPAIFIGDKPFTVIGIINDVQRQPDILLSVIVPNTTAMRAWGNPGSGNGSNVKALIETRLGAAQLVARQAAPALRPDQPERFKVIAPPDPKQLKQQVNTDLESLFLALAVICLIIGAVGIANTTLIAVLERTAEIGLRRSLGARRLHIAFQFLCESATLGLLGGLVGTSIGVMTVVGVAIAREWTAILEPATVLPAPLIGAVTGLLAGFYPAWRASRIEPVEALRR</sequence>
<dbReference type="GO" id="GO:0016787">
    <property type="term" value="F:hydrolase activity"/>
    <property type="evidence" value="ECO:0007669"/>
    <property type="project" value="UniProtKB-KW"/>
</dbReference>
<reference evidence="10 11" key="1">
    <citation type="submission" date="2019-10" db="EMBL/GenBank/DDBJ databases">
        <title>Actinomadura rubteroloni sp. nov. and Actinomadura macrotermitis sp. nov., isolated from the gut of fungus growing-termite Macrotermes natalensis.</title>
        <authorList>
            <person name="Benndorf R."/>
            <person name="Martin K."/>
            <person name="Kuefner M."/>
            <person name="De Beer W."/>
            <person name="Kaster A.-K."/>
            <person name="Vollmers J."/>
            <person name="Poulsen M."/>
            <person name="Beemelmanns C."/>
        </authorList>
    </citation>
    <scope>NUCLEOTIDE SEQUENCE [LARGE SCALE GENOMIC DNA]</scope>
    <source>
        <strain evidence="10 11">RB68</strain>
    </source>
</reference>
<evidence type="ECO:0000313" key="10">
    <source>
        <dbReference type="EMBL" id="MQY04530.1"/>
    </source>
</evidence>
<keyword evidence="10" id="KW-0067">ATP-binding</keyword>
<dbReference type="EMBL" id="WEGH01000002">
    <property type="protein sequence ID" value="MQY04530.1"/>
    <property type="molecule type" value="Genomic_DNA"/>
</dbReference>